<dbReference type="PROSITE" id="PS51078">
    <property type="entry name" value="ICLR_ED"/>
    <property type="match status" value="1"/>
</dbReference>
<evidence type="ECO:0000259" key="4">
    <source>
        <dbReference type="PROSITE" id="PS51078"/>
    </source>
</evidence>
<feature type="domain" description="IclR-ED" evidence="4">
    <location>
        <begin position="56"/>
        <end position="239"/>
    </location>
</feature>
<dbReference type="InterPro" id="IPR036390">
    <property type="entry name" value="WH_DNA-bd_sf"/>
</dbReference>
<dbReference type="PANTHER" id="PTHR30136">
    <property type="entry name" value="HELIX-TURN-HELIX TRANSCRIPTIONAL REGULATOR, ICLR FAMILY"/>
    <property type="match status" value="1"/>
</dbReference>
<dbReference type="EMBL" id="RJSE01000007">
    <property type="protein sequence ID" value="RNL62520.1"/>
    <property type="molecule type" value="Genomic_DNA"/>
</dbReference>
<dbReference type="InterPro" id="IPR014757">
    <property type="entry name" value="Tscrpt_reg_IclR_C"/>
</dbReference>
<keyword evidence="6" id="KW-1185">Reference proteome</keyword>
<dbReference type="Gene3D" id="1.10.10.10">
    <property type="entry name" value="Winged helix-like DNA-binding domain superfamily/Winged helix DNA-binding domain"/>
    <property type="match status" value="1"/>
</dbReference>
<dbReference type="InterPro" id="IPR036388">
    <property type="entry name" value="WH-like_DNA-bd_sf"/>
</dbReference>
<organism evidence="5 6">
    <name type="scientific">Nocardioides marmoriginsengisoli</name>
    <dbReference type="NCBI Taxonomy" id="661483"/>
    <lineage>
        <taxon>Bacteria</taxon>
        <taxon>Bacillati</taxon>
        <taxon>Actinomycetota</taxon>
        <taxon>Actinomycetes</taxon>
        <taxon>Propionibacteriales</taxon>
        <taxon>Nocardioidaceae</taxon>
        <taxon>Nocardioides</taxon>
    </lineage>
</organism>
<protein>
    <submittedName>
        <fullName evidence="5">IclR family transcriptional regulator</fullName>
    </submittedName>
</protein>
<evidence type="ECO:0000256" key="3">
    <source>
        <dbReference type="ARBA" id="ARBA00023163"/>
    </source>
</evidence>
<sequence length="252" mass="26472">MAILDMVTAAPEPIKVAELAAALAIPRNSAYELVGTLADARLVNVLDGGTLVPGPRLLEWGSAYARGIDLVSEAAALAGGFARRADSTVHVARLDGEDVVYLVKEEGSQHIRMGSEVGGRVPAHATGVGKAILGALPPEELSAFLRRSPLDRLTPSTIVDADLLRADIASVARLGVAYDREESSRDVCCVASPVRDSNGTVVAGISISTLANRMTPETEERLSVLVVEAARELSSRLGYVSPGEIHDEGNEQ</sequence>
<reference evidence="5 6" key="1">
    <citation type="submission" date="2018-11" db="EMBL/GenBank/DDBJ databases">
        <authorList>
            <person name="Li F."/>
        </authorList>
    </citation>
    <scope>NUCLEOTIDE SEQUENCE [LARGE SCALE GENOMIC DNA]</scope>
    <source>
        <strain evidence="5 6">Gsoil 097</strain>
    </source>
</reference>
<dbReference type="InterPro" id="IPR050707">
    <property type="entry name" value="HTH_MetabolicPath_Reg"/>
</dbReference>
<comment type="caution">
    <text evidence="5">The sequence shown here is derived from an EMBL/GenBank/DDBJ whole genome shotgun (WGS) entry which is preliminary data.</text>
</comment>
<gene>
    <name evidence="5" type="ORF">EFK50_12180</name>
</gene>
<keyword evidence="1" id="KW-0805">Transcription regulation</keyword>
<dbReference type="Pfam" id="PF09339">
    <property type="entry name" value="HTH_IclR"/>
    <property type="match status" value="1"/>
</dbReference>
<dbReference type="GO" id="GO:0045892">
    <property type="term" value="P:negative regulation of DNA-templated transcription"/>
    <property type="evidence" value="ECO:0007669"/>
    <property type="project" value="TreeGrafter"/>
</dbReference>
<dbReference type="SUPFAM" id="SSF46785">
    <property type="entry name" value="Winged helix' DNA-binding domain"/>
    <property type="match status" value="1"/>
</dbReference>
<dbReference type="Proteomes" id="UP000267128">
    <property type="component" value="Unassembled WGS sequence"/>
</dbReference>
<name>A0A3N0CGD2_9ACTN</name>
<evidence type="ECO:0000256" key="1">
    <source>
        <dbReference type="ARBA" id="ARBA00023015"/>
    </source>
</evidence>
<dbReference type="InterPro" id="IPR005471">
    <property type="entry name" value="Tscrpt_reg_IclR_N"/>
</dbReference>
<evidence type="ECO:0000313" key="6">
    <source>
        <dbReference type="Proteomes" id="UP000267128"/>
    </source>
</evidence>
<proteinExistence type="predicted"/>
<evidence type="ECO:0000256" key="2">
    <source>
        <dbReference type="ARBA" id="ARBA00023125"/>
    </source>
</evidence>
<dbReference type="PANTHER" id="PTHR30136:SF2">
    <property type="entry name" value="TRANSCRIPTIONAL REGULATOR ICLR"/>
    <property type="match status" value="1"/>
</dbReference>
<dbReference type="GO" id="GO:0003700">
    <property type="term" value="F:DNA-binding transcription factor activity"/>
    <property type="evidence" value="ECO:0007669"/>
    <property type="project" value="TreeGrafter"/>
</dbReference>
<dbReference type="Gene3D" id="3.30.450.40">
    <property type="match status" value="1"/>
</dbReference>
<keyword evidence="3" id="KW-0804">Transcription</keyword>
<dbReference type="InterPro" id="IPR029016">
    <property type="entry name" value="GAF-like_dom_sf"/>
</dbReference>
<dbReference type="Pfam" id="PF01614">
    <property type="entry name" value="IclR_C"/>
    <property type="match status" value="1"/>
</dbReference>
<dbReference type="SUPFAM" id="SSF55781">
    <property type="entry name" value="GAF domain-like"/>
    <property type="match status" value="1"/>
</dbReference>
<dbReference type="AlphaFoldDB" id="A0A3N0CGD2"/>
<dbReference type="GO" id="GO:0003677">
    <property type="term" value="F:DNA binding"/>
    <property type="evidence" value="ECO:0007669"/>
    <property type="project" value="UniProtKB-KW"/>
</dbReference>
<evidence type="ECO:0000313" key="5">
    <source>
        <dbReference type="EMBL" id="RNL62520.1"/>
    </source>
</evidence>
<keyword evidence="2" id="KW-0238">DNA-binding</keyword>
<accession>A0A3N0CGD2</accession>